<dbReference type="EMBL" id="LEKT01000005">
    <property type="protein sequence ID" value="KMO87425.1"/>
    <property type="molecule type" value="Genomic_DNA"/>
</dbReference>
<dbReference type="PANTHER" id="PTHR21180:SF32">
    <property type="entry name" value="ENDONUCLEASE_EXONUCLEASE_PHOSPHATASE FAMILY DOMAIN-CONTAINING PROTEIN 1"/>
    <property type="match status" value="1"/>
</dbReference>
<dbReference type="InterPro" id="IPR004509">
    <property type="entry name" value="Competence_ComEA_HhH"/>
</dbReference>
<keyword evidence="3" id="KW-1185">Reference proteome</keyword>
<dbReference type="Pfam" id="PF12836">
    <property type="entry name" value="HHH_3"/>
    <property type="match status" value="1"/>
</dbReference>
<dbReference type="SUPFAM" id="SSF47781">
    <property type="entry name" value="RuvA domain 2-like"/>
    <property type="match status" value="1"/>
</dbReference>
<dbReference type="InterPro" id="IPR051675">
    <property type="entry name" value="Endo/Exo/Phosphatase_dom_1"/>
</dbReference>
<evidence type="ECO:0000313" key="2">
    <source>
        <dbReference type="EMBL" id="KMO87425.1"/>
    </source>
</evidence>
<dbReference type="GO" id="GO:0015627">
    <property type="term" value="C:type II protein secretion system complex"/>
    <property type="evidence" value="ECO:0007669"/>
    <property type="project" value="TreeGrafter"/>
</dbReference>
<dbReference type="Pfam" id="PF10531">
    <property type="entry name" value="SLBB"/>
    <property type="match status" value="1"/>
</dbReference>
<dbReference type="GO" id="GO:0006281">
    <property type="term" value="P:DNA repair"/>
    <property type="evidence" value="ECO:0007669"/>
    <property type="project" value="InterPro"/>
</dbReference>
<dbReference type="GO" id="GO:0003677">
    <property type="term" value="F:DNA binding"/>
    <property type="evidence" value="ECO:0007669"/>
    <property type="project" value="InterPro"/>
</dbReference>
<dbReference type="NCBIfam" id="TIGR00426">
    <property type="entry name" value="competence protein ComEA helix-hairpin-helix repeat region"/>
    <property type="match status" value="1"/>
</dbReference>
<gene>
    <name evidence="2" type="ORF">AB840_02415</name>
</gene>
<sequence length="179" mass="18976">MKKLILIVLLLCLAGSIFWDEDILGTDPSETAAAEPVTEAPEERAVYVYVTGAVRKPGLYSFPGTVRIGEAVQSAGGAVPYADTAAINYAGEAGDGTHVHIPYNLEGIPAGSDEANGLININEADEKKLTELPGIGPAMAQRIMDYRNEHGAFKDCGELQQVKGIGAAKYKTIKDKVTV</sequence>
<feature type="domain" description="Helix-hairpin-helix DNA-binding motif class 1" evidence="1">
    <location>
        <begin position="157"/>
        <end position="176"/>
    </location>
</feature>
<dbReference type="Gene3D" id="1.10.150.310">
    <property type="entry name" value="Tex RuvX-like domain-like"/>
    <property type="match status" value="1"/>
</dbReference>
<proteinExistence type="predicted"/>
<evidence type="ECO:0000259" key="1">
    <source>
        <dbReference type="SMART" id="SM00278"/>
    </source>
</evidence>
<dbReference type="InterPro" id="IPR019554">
    <property type="entry name" value="Soluble_ligand-bd"/>
</dbReference>
<organism evidence="2 3">
    <name type="scientific">Megasphaera cerevisiae DSM 20462</name>
    <dbReference type="NCBI Taxonomy" id="1122219"/>
    <lineage>
        <taxon>Bacteria</taxon>
        <taxon>Bacillati</taxon>
        <taxon>Bacillota</taxon>
        <taxon>Negativicutes</taxon>
        <taxon>Veillonellales</taxon>
        <taxon>Veillonellaceae</taxon>
        <taxon>Megasphaera</taxon>
    </lineage>
</organism>
<dbReference type="Proteomes" id="UP000036503">
    <property type="component" value="Unassembled WGS sequence"/>
</dbReference>
<protein>
    <recommendedName>
        <fullName evidence="1">Helix-hairpin-helix DNA-binding motif class 1 domain-containing protein</fullName>
    </recommendedName>
</protein>
<dbReference type="OrthoDB" id="9790239at2"/>
<feature type="domain" description="Helix-hairpin-helix DNA-binding motif class 1" evidence="1">
    <location>
        <begin position="127"/>
        <end position="146"/>
    </location>
</feature>
<dbReference type="Gene3D" id="3.10.560.10">
    <property type="entry name" value="Outer membrane lipoprotein wza domain like"/>
    <property type="match status" value="1"/>
</dbReference>
<comment type="caution">
    <text evidence="2">The sequence shown here is derived from an EMBL/GenBank/DDBJ whole genome shotgun (WGS) entry which is preliminary data.</text>
</comment>
<dbReference type="PATRIC" id="fig|1122219.3.peg.2042"/>
<evidence type="ECO:0000313" key="3">
    <source>
        <dbReference type="Proteomes" id="UP000036503"/>
    </source>
</evidence>
<dbReference type="GO" id="GO:0015628">
    <property type="term" value="P:protein secretion by the type II secretion system"/>
    <property type="evidence" value="ECO:0007669"/>
    <property type="project" value="TreeGrafter"/>
</dbReference>
<dbReference type="InterPro" id="IPR010994">
    <property type="entry name" value="RuvA_2-like"/>
</dbReference>
<dbReference type="RefSeq" id="WP_053078125.1">
    <property type="nucleotide sequence ID" value="NZ_FUXD01000001.1"/>
</dbReference>
<dbReference type="FunCoup" id="A0A0J6WV59">
    <property type="interactions" value="12"/>
</dbReference>
<dbReference type="AlphaFoldDB" id="A0A0J6WV59"/>
<dbReference type="InParanoid" id="A0A0J6WV59"/>
<dbReference type="PANTHER" id="PTHR21180">
    <property type="entry name" value="ENDONUCLEASE/EXONUCLEASE/PHOSPHATASE FAMILY DOMAIN-CONTAINING PROTEIN 1"/>
    <property type="match status" value="1"/>
</dbReference>
<accession>A0A0J6WV59</accession>
<dbReference type="SMART" id="SM00278">
    <property type="entry name" value="HhH1"/>
    <property type="match status" value="2"/>
</dbReference>
<reference evidence="2 3" key="1">
    <citation type="submission" date="2015-06" db="EMBL/GenBank/DDBJ databases">
        <title>Draft genome sequence of beer spoilage bacterium Megasphaera cerevisiae type strain 20462.</title>
        <authorList>
            <person name="Kutumbaka K."/>
            <person name="Pasmowitz J."/>
            <person name="Mategko J."/>
            <person name="Reyes D."/>
            <person name="Friedrich A."/>
            <person name="Han S."/>
            <person name="Martens-Habbena W."/>
            <person name="Neal-McKinney J."/>
            <person name="Janagama H.K."/>
            <person name="Nadala C."/>
            <person name="Samadpour M."/>
        </authorList>
    </citation>
    <scope>NUCLEOTIDE SEQUENCE [LARGE SCALE GENOMIC DNA]</scope>
    <source>
        <strain evidence="2 3">DSM 20462</strain>
    </source>
</reference>
<dbReference type="STRING" id="39029.BSR42_04965"/>
<dbReference type="InterPro" id="IPR003583">
    <property type="entry name" value="Hlx-hairpin-Hlx_DNA-bd_motif"/>
</dbReference>
<name>A0A0J6WV59_9FIRM</name>